<proteinExistence type="predicted"/>
<feature type="compositionally biased region" description="Low complexity" evidence="1">
    <location>
        <begin position="40"/>
        <end position="60"/>
    </location>
</feature>
<feature type="region of interest" description="Disordered" evidence="1">
    <location>
        <begin position="1"/>
        <end position="126"/>
    </location>
</feature>
<evidence type="ECO:0000313" key="3">
    <source>
        <dbReference type="Proteomes" id="UP000527355"/>
    </source>
</evidence>
<reference evidence="2 3" key="1">
    <citation type="journal article" date="2020" name="Nature">
        <title>Six reference-quality genomes reveal evolution of bat adaptations.</title>
        <authorList>
            <person name="Jebb D."/>
            <person name="Huang Z."/>
            <person name="Pippel M."/>
            <person name="Hughes G.M."/>
            <person name="Lavrichenko K."/>
            <person name="Devanna P."/>
            <person name="Winkler S."/>
            <person name="Jermiin L.S."/>
            <person name="Skirmuntt E.C."/>
            <person name="Katzourakis A."/>
            <person name="Burkitt-Gray L."/>
            <person name="Ray D.A."/>
            <person name="Sullivan K.A.M."/>
            <person name="Roscito J.G."/>
            <person name="Kirilenko B.M."/>
            <person name="Davalos L.M."/>
            <person name="Corthals A.P."/>
            <person name="Power M.L."/>
            <person name="Jones G."/>
            <person name="Ransome R.D."/>
            <person name="Dechmann D.K.N."/>
            <person name="Locatelli A.G."/>
            <person name="Puechmaille S.J."/>
            <person name="Fedrigo O."/>
            <person name="Jarvis E.D."/>
            <person name="Hiller M."/>
            <person name="Vernes S.C."/>
            <person name="Myers E.W."/>
            <person name="Teeling E.C."/>
        </authorList>
    </citation>
    <scope>NUCLEOTIDE SEQUENCE [LARGE SCALE GENOMIC DNA]</scope>
    <source>
        <strain evidence="2">MMyoMyo1</strain>
        <tissue evidence="2">Flight muscle</tissue>
    </source>
</reference>
<comment type="caution">
    <text evidence="2">The sequence shown here is derived from an EMBL/GenBank/DDBJ whole genome shotgun (WGS) entry which is preliminary data.</text>
</comment>
<sequence length="126" mass="13192">MESCRGARGELRAGACAEGGWSWSRSRSSEGAAIQGGGCASSSLPSPPSAEASGPERAAAYFTQDRQPWAQPRGHRNMDTGIRGHWILETQRREEGDTGTRGRGHGDTGTGGQGHRARDVATGTQG</sequence>
<organism evidence="2 3">
    <name type="scientific">Myotis myotis</name>
    <name type="common">Greater mouse-eared bat</name>
    <name type="synonym">Vespertilio myotis</name>
    <dbReference type="NCBI Taxonomy" id="51298"/>
    <lineage>
        <taxon>Eukaryota</taxon>
        <taxon>Metazoa</taxon>
        <taxon>Chordata</taxon>
        <taxon>Craniata</taxon>
        <taxon>Vertebrata</taxon>
        <taxon>Euteleostomi</taxon>
        <taxon>Mammalia</taxon>
        <taxon>Eutheria</taxon>
        <taxon>Laurasiatheria</taxon>
        <taxon>Chiroptera</taxon>
        <taxon>Yangochiroptera</taxon>
        <taxon>Vespertilionidae</taxon>
        <taxon>Myotis</taxon>
    </lineage>
</organism>
<evidence type="ECO:0000256" key="1">
    <source>
        <dbReference type="SAM" id="MobiDB-lite"/>
    </source>
</evidence>
<feature type="compositionally biased region" description="Basic and acidic residues" evidence="1">
    <location>
        <begin position="1"/>
        <end position="11"/>
    </location>
</feature>
<dbReference type="Proteomes" id="UP000527355">
    <property type="component" value="Unassembled WGS sequence"/>
</dbReference>
<evidence type="ECO:0000313" key="2">
    <source>
        <dbReference type="EMBL" id="KAF6269082.1"/>
    </source>
</evidence>
<feature type="compositionally biased region" description="Low complexity" evidence="1">
    <location>
        <begin position="18"/>
        <end position="33"/>
    </location>
</feature>
<dbReference type="AlphaFoldDB" id="A0A7J7QZ25"/>
<protein>
    <submittedName>
        <fullName evidence="2">Uncharacterized protein</fullName>
    </submittedName>
</protein>
<accession>A0A7J7QZ25</accession>
<dbReference type="EMBL" id="JABWUV010000044">
    <property type="protein sequence ID" value="KAF6269082.1"/>
    <property type="molecule type" value="Genomic_DNA"/>
</dbReference>
<feature type="compositionally biased region" description="Basic and acidic residues" evidence="1">
    <location>
        <begin position="90"/>
        <end position="106"/>
    </location>
</feature>
<gene>
    <name evidence="2" type="ORF">mMyoMyo1_011267</name>
</gene>
<name>A0A7J7QZ25_MYOMY</name>
<keyword evidence="3" id="KW-1185">Reference proteome</keyword>